<gene>
    <name evidence="2" type="primary">LOC111441681</name>
</gene>
<sequence>MNRRKTHRKLLLESIPMKIMMQGDFLGREKRMWVARVPFLFKKSENPQGTTLRMFCEKVWPRSQPEGGGPRVVREWCRSRWRSVGELCGHRGGRSGALVPFRSSEIPFGGEAEYHDHGGLEAQGSSHLRVDLVDAVQKHDVQHYQREDDIGPIEGVVKYVRKFVRYGQGVFDAEVVQSTNV</sequence>
<dbReference type="KEGG" id="cmos:111441681"/>
<dbReference type="Proteomes" id="UP000504609">
    <property type="component" value="Unplaced"/>
</dbReference>
<keyword evidence="1" id="KW-1185">Reference proteome</keyword>
<dbReference type="AlphaFoldDB" id="A0A6J1F7Z0"/>
<dbReference type="RefSeq" id="XP_022934535.1">
    <property type="nucleotide sequence ID" value="XM_023078767.1"/>
</dbReference>
<name>A0A6J1F7Z0_CUCMO</name>
<reference evidence="2" key="1">
    <citation type="submission" date="2025-08" db="UniProtKB">
        <authorList>
            <consortium name="RefSeq"/>
        </authorList>
    </citation>
    <scope>IDENTIFICATION</scope>
    <source>
        <tissue evidence="2">Young leaves</tissue>
    </source>
</reference>
<accession>A0A6J1F7Z0</accession>
<protein>
    <submittedName>
        <fullName evidence="2">Uncharacterized protein LOC111441681</fullName>
    </submittedName>
</protein>
<evidence type="ECO:0000313" key="2">
    <source>
        <dbReference type="RefSeq" id="XP_022934535.1"/>
    </source>
</evidence>
<organism evidence="1 2">
    <name type="scientific">Cucurbita moschata</name>
    <name type="common">Winter crookneck squash</name>
    <name type="synonym">Cucurbita pepo var. moschata</name>
    <dbReference type="NCBI Taxonomy" id="3662"/>
    <lineage>
        <taxon>Eukaryota</taxon>
        <taxon>Viridiplantae</taxon>
        <taxon>Streptophyta</taxon>
        <taxon>Embryophyta</taxon>
        <taxon>Tracheophyta</taxon>
        <taxon>Spermatophyta</taxon>
        <taxon>Magnoliopsida</taxon>
        <taxon>eudicotyledons</taxon>
        <taxon>Gunneridae</taxon>
        <taxon>Pentapetalae</taxon>
        <taxon>rosids</taxon>
        <taxon>fabids</taxon>
        <taxon>Cucurbitales</taxon>
        <taxon>Cucurbitaceae</taxon>
        <taxon>Cucurbiteae</taxon>
        <taxon>Cucurbita</taxon>
    </lineage>
</organism>
<proteinExistence type="predicted"/>
<dbReference type="GeneID" id="111441681"/>
<evidence type="ECO:0000313" key="1">
    <source>
        <dbReference type="Proteomes" id="UP000504609"/>
    </source>
</evidence>